<proteinExistence type="predicted"/>
<sequence>MTREEAMPATGITGIIEKTHGAIESAMEFMEDGESPWIPFYLGKAWAYLDILLDAERKDR</sequence>
<dbReference type="Proteomes" id="UP000824073">
    <property type="component" value="Unassembled WGS sequence"/>
</dbReference>
<protein>
    <submittedName>
        <fullName evidence="1">Uncharacterized protein</fullName>
    </submittedName>
</protein>
<reference evidence="1" key="1">
    <citation type="submission" date="2020-10" db="EMBL/GenBank/DDBJ databases">
        <authorList>
            <person name="Gilroy R."/>
        </authorList>
    </citation>
    <scope>NUCLEOTIDE SEQUENCE</scope>
    <source>
        <strain evidence="1">CHK191-8634</strain>
    </source>
</reference>
<dbReference type="AlphaFoldDB" id="A0A9D1IXF8"/>
<comment type="caution">
    <text evidence="1">The sequence shown here is derived from an EMBL/GenBank/DDBJ whole genome shotgun (WGS) entry which is preliminary data.</text>
</comment>
<dbReference type="EMBL" id="DVMR01000050">
    <property type="protein sequence ID" value="HIU43889.1"/>
    <property type="molecule type" value="Genomic_DNA"/>
</dbReference>
<gene>
    <name evidence="1" type="ORF">IAB67_06295</name>
</gene>
<evidence type="ECO:0000313" key="1">
    <source>
        <dbReference type="EMBL" id="HIU43889.1"/>
    </source>
</evidence>
<name>A0A9D1IXF8_9CLOT</name>
<evidence type="ECO:0000313" key="2">
    <source>
        <dbReference type="Proteomes" id="UP000824073"/>
    </source>
</evidence>
<organism evidence="1 2">
    <name type="scientific">Candidatus Ventrousia excrementavium</name>
    <dbReference type="NCBI Taxonomy" id="2840961"/>
    <lineage>
        <taxon>Bacteria</taxon>
        <taxon>Bacillati</taxon>
        <taxon>Bacillota</taxon>
        <taxon>Clostridia</taxon>
        <taxon>Eubacteriales</taxon>
        <taxon>Clostridiaceae</taxon>
        <taxon>Clostridiaceae incertae sedis</taxon>
        <taxon>Candidatus Ventrousia</taxon>
    </lineage>
</organism>
<reference evidence="1" key="2">
    <citation type="journal article" date="2021" name="PeerJ">
        <title>Extensive microbial diversity within the chicken gut microbiome revealed by metagenomics and culture.</title>
        <authorList>
            <person name="Gilroy R."/>
            <person name="Ravi A."/>
            <person name="Getino M."/>
            <person name="Pursley I."/>
            <person name="Horton D.L."/>
            <person name="Alikhan N.F."/>
            <person name="Baker D."/>
            <person name="Gharbi K."/>
            <person name="Hall N."/>
            <person name="Watson M."/>
            <person name="Adriaenssens E.M."/>
            <person name="Foster-Nyarko E."/>
            <person name="Jarju S."/>
            <person name="Secka A."/>
            <person name="Antonio M."/>
            <person name="Oren A."/>
            <person name="Chaudhuri R.R."/>
            <person name="La Ragione R."/>
            <person name="Hildebrand F."/>
            <person name="Pallen M.J."/>
        </authorList>
    </citation>
    <scope>NUCLEOTIDE SEQUENCE</scope>
    <source>
        <strain evidence="1">CHK191-8634</strain>
    </source>
</reference>
<accession>A0A9D1IXF8</accession>